<keyword evidence="2" id="KW-0614">Plasmid</keyword>
<dbReference type="InterPro" id="IPR029060">
    <property type="entry name" value="PIN-like_dom_sf"/>
</dbReference>
<dbReference type="Gene3D" id="3.40.50.1010">
    <property type="entry name" value="5'-nuclease"/>
    <property type="match status" value="1"/>
</dbReference>
<protein>
    <submittedName>
        <fullName evidence="2">Putative nucleic-acid-binding protein, contains PIN domain</fullName>
    </submittedName>
</protein>
<evidence type="ECO:0000313" key="3">
    <source>
        <dbReference type="Proteomes" id="UP000187059"/>
    </source>
</evidence>
<evidence type="ECO:0000259" key="1">
    <source>
        <dbReference type="Pfam" id="PF01850"/>
    </source>
</evidence>
<dbReference type="AlphaFoldDB" id="A0A1P8UM02"/>
<dbReference type="KEGG" id="paby:Ga0080574_TMP100"/>
<reference evidence="2 3" key="1">
    <citation type="submission" date="2016-04" db="EMBL/GenBank/DDBJ databases">
        <title>Deep-sea bacteria in the southern Pacific.</title>
        <authorList>
            <person name="Tang K."/>
        </authorList>
    </citation>
    <scope>NUCLEOTIDE SEQUENCE [LARGE SCALE GENOMIC DNA]</scope>
    <source>
        <strain evidence="2 3">JLT2014</strain>
        <plasmid evidence="3">ppaby5</plasmid>
    </source>
</reference>
<proteinExistence type="predicted"/>
<dbReference type="SUPFAM" id="SSF88723">
    <property type="entry name" value="PIN domain-like"/>
    <property type="match status" value="1"/>
</dbReference>
<gene>
    <name evidence="2" type="ORF">Ga0080574_TMP100</name>
</gene>
<sequence length="133" mass="14578">MSDEFFDTNIILYLLSDGPKADIAERLLARGGTISVQVLNEALVNCRRKAGMSWDEAGAFLSAIRGLCEVIPLTEDIHDVGRALSERYGFSVYDGMIVGAALSSGCTLLWSEDMHNGLLVEGRLRIRNPFAEL</sequence>
<geneLocation type="plasmid" evidence="3">
    <name>ppaby5</name>
</geneLocation>
<accession>A0A1P8UM02</accession>
<dbReference type="InterPro" id="IPR002716">
    <property type="entry name" value="PIN_dom"/>
</dbReference>
<dbReference type="Pfam" id="PF01850">
    <property type="entry name" value="PIN"/>
    <property type="match status" value="1"/>
</dbReference>
<evidence type="ECO:0000313" key="2">
    <source>
        <dbReference type="EMBL" id="APZ50434.1"/>
    </source>
</evidence>
<feature type="domain" description="PIN" evidence="1">
    <location>
        <begin position="5"/>
        <end position="113"/>
    </location>
</feature>
<dbReference type="OrthoDB" id="163436at2"/>
<dbReference type="RefSeq" id="WP_076694081.1">
    <property type="nucleotide sequence ID" value="NZ_CP015089.1"/>
</dbReference>
<organism evidence="2 3">
    <name type="scientific">Salipiger abyssi</name>
    <dbReference type="NCBI Taxonomy" id="1250539"/>
    <lineage>
        <taxon>Bacteria</taxon>
        <taxon>Pseudomonadati</taxon>
        <taxon>Pseudomonadota</taxon>
        <taxon>Alphaproteobacteria</taxon>
        <taxon>Rhodobacterales</taxon>
        <taxon>Roseobacteraceae</taxon>
        <taxon>Salipiger</taxon>
    </lineage>
</organism>
<dbReference type="EMBL" id="CP015089">
    <property type="protein sequence ID" value="APZ50434.1"/>
    <property type="molecule type" value="Genomic_DNA"/>
</dbReference>
<keyword evidence="3" id="KW-1185">Reference proteome</keyword>
<dbReference type="CDD" id="cd18692">
    <property type="entry name" value="PIN_VapC-like"/>
    <property type="match status" value="1"/>
</dbReference>
<dbReference type="Proteomes" id="UP000187059">
    <property type="component" value="Plasmid pPABY5"/>
</dbReference>
<name>A0A1P8UM02_9RHOB</name>